<gene>
    <name evidence="1" type="ORF">DWV06_04265</name>
</gene>
<dbReference type="EMBL" id="QRCT01000012">
    <property type="protein sequence ID" value="RDU24689.1"/>
    <property type="molecule type" value="Genomic_DNA"/>
</dbReference>
<evidence type="ECO:0000313" key="1">
    <source>
        <dbReference type="EMBL" id="RDU24689.1"/>
    </source>
</evidence>
<dbReference type="Gene3D" id="3.40.50.1000">
    <property type="entry name" value="HAD superfamily/HAD-like"/>
    <property type="match status" value="1"/>
</dbReference>
<dbReference type="OrthoDB" id="9810101at2"/>
<reference evidence="1 2" key="1">
    <citation type="submission" date="2018-07" db="EMBL/GenBank/DDBJ databases">
        <title>Anaerosacharophilus polymeroproducens gen. nov. sp. nov., an anaerobic bacterium isolated from salt field.</title>
        <authorList>
            <person name="Kim W."/>
            <person name="Yang S.-H."/>
            <person name="Oh J."/>
            <person name="Lee J.-H."/>
            <person name="Kwon K.K."/>
        </authorList>
    </citation>
    <scope>NUCLEOTIDE SEQUENCE [LARGE SCALE GENOMIC DNA]</scope>
    <source>
        <strain evidence="1 2">MCWD5</strain>
    </source>
</reference>
<dbReference type="AlphaFoldDB" id="A0A371AYR2"/>
<dbReference type="SFLD" id="SFLDS00003">
    <property type="entry name" value="Haloacid_Dehalogenase"/>
    <property type="match status" value="1"/>
</dbReference>
<dbReference type="InterPro" id="IPR006379">
    <property type="entry name" value="HAD-SF_hydro_IIB"/>
</dbReference>
<dbReference type="InterPro" id="IPR036412">
    <property type="entry name" value="HAD-like_sf"/>
</dbReference>
<protein>
    <submittedName>
        <fullName evidence="1">Cof-type HAD-IIB family hydrolase</fullName>
    </submittedName>
</protein>
<organism evidence="1 2">
    <name type="scientific">Anaerosacchariphilus polymeriproducens</name>
    <dbReference type="NCBI Taxonomy" id="1812858"/>
    <lineage>
        <taxon>Bacteria</taxon>
        <taxon>Bacillati</taxon>
        <taxon>Bacillota</taxon>
        <taxon>Clostridia</taxon>
        <taxon>Lachnospirales</taxon>
        <taxon>Lachnospiraceae</taxon>
        <taxon>Anaerosacchariphilus</taxon>
    </lineage>
</organism>
<keyword evidence="1" id="KW-0378">Hydrolase</keyword>
<dbReference type="InterPro" id="IPR000150">
    <property type="entry name" value="Cof"/>
</dbReference>
<dbReference type="PANTHER" id="PTHR10000:SF25">
    <property type="entry name" value="PHOSPHATASE YKRA-RELATED"/>
    <property type="match status" value="1"/>
</dbReference>
<dbReference type="Proteomes" id="UP000255036">
    <property type="component" value="Unassembled WGS sequence"/>
</dbReference>
<dbReference type="GO" id="GO:0016791">
    <property type="term" value="F:phosphatase activity"/>
    <property type="evidence" value="ECO:0007669"/>
    <property type="project" value="TreeGrafter"/>
</dbReference>
<evidence type="ECO:0000313" key="2">
    <source>
        <dbReference type="Proteomes" id="UP000255036"/>
    </source>
</evidence>
<dbReference type="InterPro" id="IPR023214">
    <property type="entry name" value="HAD_sf"/>
</dbReference>
<dbReference type="NCBIfam" id="TIGR00099">
    <property type="entry name" value="Cof-subfamily"/>
    <property type="match status" value="1"/>
</dbReference>
<dbReference type="PANTHER" id="PTHR10000">
    <property type="entry name" value="PHOSPHOSERINE PHOSPHATASE"/>
    <property type="match status" value="1"/>
</dbReference>
<sequence>MTKYIFLDIDGTLFDHKTNAIPQSALFALKSARSAGHKIFICTGRSFCQLEHVKQIDYHGVVCSSGAFIVVGDKIIFQEHIDIKDINNILELCTALNIALSLEGLTGIYMQEAAKKLFLEKIRILPEQEEELLKNHGSLDFSKFKLEKDKIYKISLYCRGCDSLDRLKTALGERFNLIITTKENEVGNTDIAVAELTLTKNNKATGIKKVMSYYNADMADTISIGDSMNDIEMLEESYVGIAMGNADPRLKEYADFITTDIDKNGLYHAFLKYHLIEN</sequence>
<dbReference type="RefSeq" id="WP_115480921.1">
    <property type="nucleotide sequence ID" value="NZ_QRCT01000012.1"/>
</dbReference>
<dbReference type="Gene3D" id="3.30.1240.10">
    <property type="match status" value="1"/>
</dbReference>
<dbReference type="GO" id="GO:0000287">
    <property type="term" value="F:magnesium ion binding"/>
    <property type="evidence" value="ECO:0007669"/>
    <property type="project" value="TreeGrafter"/>
</dbReference>
<dbReference type="Pfam" id="PF08282">
    <property type="entry name" value="Hydrolase_3"/>
    <property type="match status" value="1"/>
</dbReference>
<comment type="caution">
    <text evidence="1">The sequence shown here is derived from an EMBL/GenBank/DDBJ whole genome shotgun (WGS) entry which is preliminary data.</text>
</comment>
<keyword evidence="2" id="KW-1185">Reference proteome</keyword>
<dbReference type="SUPFAM" id="SSF56784">
    <property type="entry name" value="HAD-like"/>
    <property type="match status" value="1"/>
</dbReference>
<dbReference type="GO" id="GO:0005829">
    <property type="term" value="C:cytosol"/>
    <property type="evidence" value="ECO:0007669"/>
    <property type="project" value="TreeGrafter"/>
</dbReference>
<proteinExistence type="predicted"/>
<name>A0A371AYR2_9FIRM</name>
<accession>A0A371AYR2</accession>
<dbReference type="NCBIfam" id="TIGR01484">
    <property type="entry name" value="HAD-SF-IIB"/>
    <property type="match status" value="1"/>
</dbReference>
<dbReference type="SFLD" id="SFLDG01140">
    <property type="entry name" value="C2.B:_Phosphomannomutase_and_P"/>
    <property type="match status" value="1"/>
</dbReference>